<protein>
    <submittedName>
        <fullName evidence="1">Uncharacterized protein</fullName>
    </submittedName>
</protein>
<comment type="caution">
    <text evidence="1">The sequence shown here is derived from an EMBL/GenBank/DDBJ whole genome shotgun (WGS) entry which is preliminary data.</text>
</comment>
<dbReference type="AlphaFoldDB" id="A0A939H9Z1"/>
<dbReference type="RefSeq" id="WP_207598630.1">
    <property type="nucleotide sequence ID" value="NZ_JAFNJU010000002.1"/>
</dbReference>
<accession>A0A939H9Z1</accession>
<sequence>MAVSREKEIIVDKEIGEVFGLIENEFRKKTETIMEERELLEETGTFRIFFKRSILSNGEYLSIDLQKTEDNGTKISMASRSKVEKTVHDWGKNDKNMRLILELMGVVKKREKKGVYYPGRK</sequence>
<evidence type="ECO:0000313" key="2">
    <source>
        <dbReference type="Proteomes" id="UP000664218"/>
    </source>
</evidence>
<organism evidence="1 2">
    <name type="scientific">Proteiniclasticum aestuarii</name>
    <dbReference type="NCBI Taxonomy" id="2817862"/>
    <lineage>
        <taxon>Bacteria</taxon>
        <taxon>Bacillati</taxon>
        <taxon>Bacillota</taxon>
        <taxon>Clostridia</taxon>
        <taxon>Eubacteriales</taxon>
        <taxon>Clostridiaceae</taxon>
        <taxon>Proteiniclasticum</taxon>
    </lineage>
</organism>
<dbReference type="EMBL" id="JAFNJU010000002">
    <property type="protein sequence ID" value="MBO1264112.1"/>
    <property type="molecule type" value="Genomic_DNA"/>
</dbReference>
<proteinExistence type="predicted"/>
<name>A0A939H9Z1_9CLOT</name>
<gene>
    <name evidence="1" type="ORF">J3A84_03510</name>
</gene>
<dbReference type="Proteomes" id="UP000664218">
    <property type="component" value="Unassembled WGS sequence"/>
</dbReference>
<reference evidence="1" key="1">
    <citation type="submission" date="2021-03" db="EMBL/GenBank/DDBJ databases">
        <title>Proteiniclasticum marinus sp. nov., isolated from tidal flat sediment.</title>
        <authorList>
            <person name="Namirimu T."/>
            <person name="Yang J.-A."/>
            <person name="Yang S.-H."/>
            <person name="Kim Y.-J."/>
            <person name="Kwon K.K."/>
        </authorList>
    </citation>
    <scope>NUCLEOTIDE SEQUENCE</scope>
    <source>
        <strain evidence="1">SCR006</strain>
    </source>
</reference>
<keyword evidence="2" id="KW-1185">Reference proteome</keyword>
<evidence type="ECO:0000313" key="1">
    <source>
        <dbReference type="EMBL" id="MBO1264112.1"/>
    </source>
</evidence>